<keyword evidence="1" id="KW-0175">Coiled coil</keyword>
<evidence type="ECO:0000313" key="3">
    <source>
        <dbReference type="Proteomes" id="UP001600650"/>
    </source>
</evidence>
<keyword evidence="3" id="KW-1185">Reference proteome</keyword>
<dbReference type="PANTHER" id="PTHR34547">
    <property type="entry name" value="YACP-LIKE NYN DOMAIN PROTEIN"/>
    <property type="match status" value="1"/>
</dbReference>
<dbReference type="Proteomes" id="UP001600650">
    <property type="component" value="Unassembled WGS sequence"/>
</dbReference>
<dbReference type="InterPro" id="IPR010298">
    <property type="entry name" value="YacP-like"/>
</dbReference>
<dbReference type="PANTHER" id="PTHR34547:SF1">
    <property type="entry name" value="YACP-LIKE NYN DOMAIN PROTEIN"/>
    <property type="match status" value="1"/>
</dbReference>
<sequence>MVETTGGGPQDGAAEVLDRPLPDGVRRRVVQIVADGFGGLTVAELPAQLRQYARFTPTRRAKFAGNAMAAALETDPLFRQRIGEKLREAEPELTGALDSGSPPPAADPLDVAAAAYVLRPPGWVKLVTAAGEEAQRADAERADEETRAELERLRAELDRAREHTRSETERLRAELDAAKKETDSLHRKLRSALADVKRGEAALRKLRGEMDAVRAEGQAQVSAAESETRRLKARLGETEAALEAARRAAREGRSVEDMRVRLLLDTVLDAAQGLRRELALPPVSVRPAETVDAVEPGRMTPKDIAARALSEDDPAVLDQLLALPQAHLVVDGYNVTKTGYPQMPLEKQRLRLLGQLAQLAAQTGAEVTCVFDGAELAAPVLLAPPRGVRVLFSKPGVTADELIRQLVRAEPPGRPVIVVSTDREVADGVARAGARPVASAVLLKRLS</sequence>
<dbReference type="Gene3D" id="1.10.287.1490">
    <property type="match status" value="1"/>
</dbReference>
<gene>
    <name evidence="2" type="ORF">ACFU0X_26810</name>
</gene>
<dbReference type="Pfam" id="PF05991">
    <property type="entry name" value="NYN_YacP"/>
    <property type="match status" value="1"/>
</dbReference>
<accession>A0ABW6JQI3</accession>
<reference evidence="2 3" key="1">
    <citation type="submission" date="2024-09" db="EMBL/GenBank/DDBJ databases">
        <title>The Natural Products Discovery Center: Release of the First 8490 Sequenced Strains for Exploring Actinobacteria Biosynthetic Diversity.</title>
        <authorList>
            <person name="Kalkreuter E."/>
            <person name="Kautsar S.A."/>
            <person name="Yang D."/>
            <person name="Bader C.D."/>
            <person name="Teijaro C.N."/>
            <person name="Fluegel L."/>
            <person name="Davis C.M."/>
            <person name="Simpson J.R."/>
            <person name="Lauterbach L."/>
            <person name="Steele A.D."/>
            <person name="Gui C."/>
            <person name="Meng S."/>
            <person name="Li G."/>
            <person name="Viehrig K."/>
            <person name="Ye F."/>
            <person name="Su P."/>
            <person name="Kiefer A.F."/>
            <person name="Nichols A."/>
            <person name="Cepeda A.J."/>
            <person name="Yan W."/>
            <person name="Fan B."/>
            <person name="Jiang Y."/>
            <person name="Adhikari A."/>
            <person name="Zheng C.-J."/>
            <person name="Schuster L."/>
            <person name="Cowan T.M."/>
            <person name="Smanski M.J."/>
            <person name="Chevrette M.G."/>
            <person name="De Carvalho L.P.S."/>
            <person name="Shen B."/>
        </authorList>
    </citation>
    <scope>NUCLEOTIDE SEQUENCE [LARGE SCALE GENOMIC DNA]</scope>
    <source>
        <strain evidence="2 3">NPDC057399</strain>
    </source>
</reference>
<protein>
    <submittedName>
        <fullName evidence="2">NYN domain-containing protein</fullName>
    </submittedName>
</protein>
<proteinExistence type="predicted"/>
<feature type="coiled-coil region" evidence="1">
    <location>
        <begin position="136"/>
        <end position="248"/>
    </location>
</feature>
<evidence type="ECO:0000313" key="2">
    <source>
        <dbReference type="EMBL" id="MFE7966612.1"/>
    </source>
</evidence>
<comment type="caution">
    <text evidence="2">The sequence shown here is derived from an EMBL/GenBank/DDBJ whole genome shotgun (WGS) entry which is preliminary data.</text>
</comment>
<dbReference type="EMBL" id="JBHVBU010000100">
    <property type="protein sequence ID" value="MFE7966612.1"/>
    <property type="molecule type" value="Genomic_DNA"/>
</dbReference>
<dbReference type="RefSeq" id="WP_189896748.1">
    <property type="nucleotide sequence ID" value="NZ_JBHVBU010000100.1"/>
</dbReference>
<organism evidence="2 3">
    <name type="scientific">Streptomyces cellulosae</name>
    <dbReference type="NCBI Taxonomy" id="1968"/>
    <lineage>
        <taxon>Bacteria</taxon>
        <taxon>Bacillati</taxon>
        <taxon>Actinomycetota</taxon>
        <taxon>Actinomycetes</taxon>
        <taxon>Kitasatosporales</taxon>
        <taxon>Streptomycetaceae</taxon>
        <taxon>Streptomyces</taxon>
    </lineage>
</organism>
<evidence type="ECO:0000256" key="1">
    <source>
        <dbReference type="SAM" id="Coils"/>
    </source>
</evidence>
<name>A0ABW6JQI3_STRCE</name>